<feature type="signal peptide" evidence="22">
    <location>
        <begin position="1"/>
        <end position="30"/>
    </location>
</feature>
<sequence length="1522" mass="170952">MRSGGQATASWPRILLLALTMTLWSCFVVAKGEPTIAVTKFDHPPRNINYFEDSDVVIFHDVEEASIYLSNDAGASWDRVKDIPEGKAFIMYMHRFDPKTAFVLTEGTKHFKTQDRGKTWSEFSSGMQPSAFQAEILGFHAGDPGRIIFNGMDCDGIFCTEEAAYTTDGFESVKYLRAFTNGCWWAKSSTEFTTGDAEKDELRTMCIVMDPFSFHKEDQRLHISDSFFAVIDDQVDEFEPNVDSNKGVDGVVNLAVVKRYILVATASPGSDEMGLFVSDDTITWHRAMFPADIPDDRDDSHKHSHQLHQNAYTVLESTNYSIQVDVMTSHPSNPMGVLFTSNYNGTYFIENVANTNRNQKGHVDFEKISGIQGVYLVNIVDNGEDVEEKGDKKKIVSKITFDDGRTFEDLKAGDDTLHLHSETELDNIGRVFSSLAPGLVMGNGNTGKRLRKFADADLYVSDNAGLNWKKALEGPHKYEFGDSGSVLVAIKDSVDADIKKFHYSLNFGDDWESVKLPDDLSIKPYLLTTTQDSTSLKFLLLGENDGTYHIIHIDFDGLGLRTCGDGDMEPWHARVDEDGNPTCIMGHKQTYSRRKKDADCFIKDEFNDPEAEYEDCECSDQDFECDFNFQRNHDDLSECKNVGPIARPEGACKDGPDGTFMGSSGWRLIPGNTCKRGDGKQKDEPVERKCSDAVAPPSGPASGEVSSTKFFFEVSDYGFFEKIYLQRGGLSAGDDETIIARPATNEGNGKFRIANKIWLTSDHGKTWKRILKDEEIRGIFPHQYLNDVVFFTTKDKKVIYTIDRGRSFHSFKAPTAPGEVMPLRFHPDNKDWLIWIGQRCDDAGGSDSCFLYASLSKDRGDRWETIYRYVQKCEFTGNSAYKKFRPEKQIVCLVRENETNDADLTVVTSNDFFEGDKSVFKGEVTDFATMSEFIVLAGKDEESKELRAYASLDGKLFEQAQFPYNFQDGHANEYTVLDSSTHAVNLFVLTEDGLEQQYGSIIKSNSNGTSYVLSASKVNCDENMYVDFEKVPGIEGVTIINVVADTKEEKKKKKLQTKISHNDGTEWAYLAPPRKDADGNSYECASSRGDDSCALHIHHYTERDDKRKTFAATTAVGLIFAIGNVGSGLGDIENADTFMSPDGGITWHNVKKGHWTWQYGDQGSIIVLVQRATRKNDVKTKSVSYSLDEGQTWTDYQFAENDVTVLDITTVSTGASRNFLIWAKTDDGKLFTANLDFTGLTDRPCEWTDGDDSDYYLWSPTQPNQDTDCLFGHVAQYKRKKPDRQCYNNQNLNRLHGYRHCECTRQDYECAYNYELDGHGQCTLVPGLEPLSGEEWCAKNPNETSWFEPTGYRRVPLSTCKNGLELDKTSTEHPCKGYEEEFEKKHRTSGVAVFFAVVIPFGLAAAIGWYVYRNWSGKFGQIRLGDNSTSTFDSDQPWVKYPIIVVSAVAAVVASMPLVLSSLWRMAQGTYERVGGSRGRSWFSSGPRRFTTRDSFARGRGDYTMVDDDEGELLGEDSDEEV</sequence>
<organism evidence="24 25">
    <name type="scientific">Hapsidospora chrysogenum (strain ATCC 11550 / CBS 779.69 / DSM 880 / IAM 14645 / JCM 23072 / IMI 49137)</name>
    <name type="common">Acremonium chrysogenum</name>
    <dbReference type="NCBI Taxonomy" id="857340"/>
    <lineage>
        <taxon>Eukaryota</taxon>
        <taxon>Fungi</taxon>
        <taxon>Dikarya</taxon>
        <taxon>Ascomycota</taxon>
        <taxon>Pezizomycotina</taxon>
        <taxon>Sordariomycetes</taxon>
        <taxon>Hypocreomycetidae</taxon>
        <taxon>Hypocreales</taxon>
        <taxon>Bionectriaceae</taxon>
        <taxon>Hapsidospora</taxon>
    </lineage>
</organism>
<name>A0A086TD42_HAPC1</name>
<evidence type="ECO:0000256" key="7">
    <source>
        <dbReference type="ARBA" id="ARBA00022737"/>
    </source>
</evidence>
<dbReference type="GO" id="GO:0005794">
    <property type="term" value="C:Golgi apparatus"/>
    <property type="evidence" value="ECO:0007669"/>
    <property type="project" value="UniProtKB-SubCell"/>
</dbReference>
<keyword evidence="12" id="KW-0675">Receptor</keyword>
<dbReference type="InterPro" id="IPR050310">
    <property type="entry name" value="VPS10-sortilin"/>
</dbReference>
<dbReference type="FunFam" id="3.30.60.270:FF:000005">
    <property type="entry name" value="Sortilin"/>
    <property type="match status" value="2"/>
</dbReference>
<evidence type="ECO:0000256" key="4">
    <source>
        <dbReference type="ARBA" id="ARBA00022448"/>
    </source>
</evidence>
<evidence type="ECO:0000256" key="18">
    <source>
        <dbReference type="ARBA" id="ARBA00032705"/>
    </source>
</evidence>
<reference evidence="25" key="1">
    <citation type="journal article" date="2014" name="Genome Announc.">
        <title>Genome sequence and annotation of Acremonium chrysogenum, producer of the beta-lactam antibiotic cephalosporin C.</title>
        <authorList>
            <person name="Terfehr D."/>
            <person name="Dahlmann T.A."/>
            <person name="Specht T."/>
            <person name="Zadra I."/>
            <person name="Kuernsteiner H."/>
            <person name="Kueck U."/>
        </authorList>
    </citation>
    <scope>NUCLEOTIDE SEQUENCE [LARGE SCALE GENOMIC DNA]</scope>
    <source>
        <strain evidence="25">ATCC 11550 / CBS 779.69 / DSM 880 / IAM 14645 / JCM 23072 / IMI 49137</strain>
    </source>
</reference>
<evidence type="ECO:0000256" key="6">
    <source>
        <dbReference type="ARBA" id="ARBA00022729"/>
    </source>
</evidence>
<feature type="compositionally biased region" description="Acidic residues" evidence="20">
    <location>
        <begin position="1505"/>
        <end position="1522"/>
    </location>
</feature>
<proteinExistence type="predicted"/>
<dbReference type="PANTHER" id="PTHR12106:SF27">
    <property type="entry name" value="SORTILIN-RELATED RECEPTOR"/>
    <property type="match status" value="1"/>
</dbReference>
<evidence type="ECO:0000256" key="22">
    <source>
        <dbReference type="SAM" id="SignalP"/>
    </source>
</evidence>
<evidence type="ECO:0000256" key="10">
    <source>
        <dbReference type="ARBA" id="ARBA00023034"/>
    </source>
</evidence>
<keyword evidence="11 21" id="KW-0472">Membrane</keyword>
<keyword evidence="25" id="KW-1185">Reference proteome</keyword>
<feature type="transmembrane region" description="Helical" evidence="21">
    <location>
        <begin position="1110"/>
        <end position="1130"/>
    </location>
</feature>
<dbReference type="Gene3D" id="3.30.60.270">
    <property type="match status" value="2"/>
</dbReference>
<evidence type="ECO:0000256" key="14">
    <source>
        <dbReference type="ARBA" id="ARBA00025569"/>
    </source>
</evidence>
<accession>A0A086TD42</accession>
<evidence type="ECO:0000256" key="8">
    <source>
        <dbReference type="ARBA" id="ARBA00022927"/>
    </source>
</evidence>
<dbReference type="SMART" id="SM00602">
    <property type="entry name" value="VPS10"/>
    <property type="match status" value="2"/>
</dbReference>
<dbReference type="InterPro" id="IPR031777">
    <property type="entry name" value="Sortilin_C"/>
</dbReference>
<keyword evidence="7" id="KW-0677">Repeat</keyword>
<dbReference type="OrthoDB" id="443634at2759"/>
<dbReference type="EMBL" id="JPKY01000011">
    <property type="protein sequence ID" value="KFH47274.1"/>
    <property type="molecule type" value="Genomic_DNA"/>
</dbReference>
<dbReference type="Gene3D" id="2.10.70.80">
    <property type="match status" value="2"/>
</dbReference>
<dbReference type="PANTHER" id="PTHR12106">
    <property type="entry name" value="SORTILIN RELATED"/>
    <property type="match status" value="1"/>
</dbReference>
<dbReference type="Gene3D" id="2.130.10.10">
    <property type="entry name" value="YVTN repeat-like/Quinoprotein amine dehydrogenase"/>
    <property type="match status" value="2"/>
</dbReference>
<dbReference type="GO" id="GO:0016020">
    <property type="term" value="C:membrane"/>
    <property type="evidence" value="ECO:0007669"/>
    <property type="project" value="InterPro"/>
</dbReference>
<evidence type="ECO:0000313" key="24">
    <source>
        <dbReference type="EMBL" id="KFH47274.1"/>
    </source>
</evidence>
<dbReference type="SUPFAM" id="SSF110296">
    <property type="entry name" value="Oligoxyloglucan reducing end-specific cellobiohydrolase"/>
    <property type="match status" value="2"/>
</dbReference>
<gene>
    <name evidence="24" type="ORF">ACRE_018810</name>
</gene>
<dbReference type="InterPro" id="IPR016187">
    <property type="entry name" value="CTDL_fold"/>
</dbReference>
<evidence type="ECO:0000256" key="1">
    <source>
        <dbReference type="ARBA" id="ARBA00004166"/>
    </source>
</evidence>
<evidence type="ECO:0000256" key="19">
    <source>
        <dbReference type="ARBA" id="ARBA00032910"/>
    </source>
</evidence>
<evidence type="ECO:0000259" key="23">
    <source>
        <dbReference type="SMART" id="SM00602"/>
    </source>
</evidence>
<evidence type="ECO:0000256" key="9">
    <source>
        <dbReference type="ARBA" id="ARBA00022989"/>
    </source>
</evidence>
<dbReference type="STRING" id="857340.A0A086TD42"/>
<comment type="subcellular location">
    <subcellularLocation>
        <location evidence="1">Golgi apparatus</location>
        <location evidence="1">trans-Golgi network membrane</location>
        <topology evidence="1">Multi-pass membrane protein</topology>
    </subcellularLocation>
    <subcellularLocation>
        <location evidence="2">Prevacuolar compartment membrane</location>
        <topology evidence="2">Multi-pass membrane protein</topology>
    </subcellularLocation>
</comment>
<dbReference type="InterPro" id="IPR031778">
    <property type="entry name" value="Sortilin_N"/>
</dbReference>
<dbReference type="SUPFAM" id="SSF56436">
    <property type="entry name" value="C-type lectin-like"/>
    <property type="match status" value="1"/>
</dbReference>
<keyword evidence="6 22" id="KW-0732">Signal</keyword>
<evidence type="ECO:0000256" key="17">
    <source>
        <dbReference type="ARBA" id="ARBA00031902"/>
    </source>
</evidence>
<evidence type="ECO:0000256" key="3">
    <source>
        <dbReference type="ARBA" id="ARBA00015369"/>
    </source>
</evidence>
<protein>
    <recommendedName>
        <fullName evidence="3">Vacuolar protein sorting/targeting protein 10</fullName>
    </recommendedName>
    <alternativeName>
        <fullName evidence="16">Carboxypeptidase Y receptor</fullName>
    </alternativeName>
    <alternativeName>
        <fullName evidence="15 17">Sortilin VPS10</fullName>
    </alternativeName>
    <alternativeName>
        <fullName evidence="18 19">Vacuolar carboxypeptidase Sorting receptor VPS10</fullName>
    </alternativeName>
</protein>
<dbReference type="GO" id="GO:0005829">
    <property type="term" value="C:cytosol"/>
    <property type="evidence" value="ECO:0007669"/>
    <property type="project" value="GOC"/>
</dbReference>
<feature type="domain" description="VPS10" evidence="23">
    <location>
        <begin position="56"/>
        <end position="695"/>
    </location>
</feature>
<feature type="transmembrane region" description="Helical" evidence="21">
    <location>
        <begin position="1391"/>
        <end position="1412"/>
    </location>
</feature>
<feature type="transmembrane region" description="Helical" evidence="21">
    <location>
        <begin position="1441"/>
        <end position="1464"/>
    </location>
</feature>
<keyword evidence="10" id="KW-0333">Golgi apparatus</keyword>
<evidence type="ECO:0000256" key="21">
    <source>
        <dbReference type="SAM" id="Phobius"/>
    </source>
</evidence>
<dbReference type="FunFam" id="2.10.70.80:FF:000001">
    <property type="entry name" value="Sortilin-related VPS10 domain-containing receptor 1"/>
    <property type="match status" value="1"/>
</dbReference>
<feature type="compositionally biased region" description="Basic and acidic residues" evidence="20">
    <location>
        <begin position="675"/>
        <end position="691"/>
    </location>
</feature>
<dbReference type="GO" id="GO:0006895">
    <property type="term" value="P:Golgi to endosome transport"/>
    <property type="evidence" value="ECO:0007669"/>
    <property type="project" value="TreeGrafter"/>
</dbReference>
<evidence type="ECO:0000256" key="15">
    <source>
        <dbReference type="ARBA" id="ARBA00031250"/>
    </source>
</evidence>
<dbReference type="InterPro" id="IPR006581">
    <property type="entry name" value="VPS10"/>
</dbReference>
<evidence type="ECO:0000256" key="11">
    <source>
        <dbReference type="ARBA" id="ARBA00023136"/>
    </source>
</evidence>
<evidence type="ECO:0000256" key="13">
    <source>
        <dbReference type="ARBA" id="ARBA00023180"/>
    </source>
</evidence>
<evidence type="ECO:0000256" key="12">
    <source>
        <dbReference type="ARBA" id="ARBA00023170"/>
    </source>
</evidence>
<dbReference type="GO" id="GO:0006623">
    <property type="term" value="P:protein targeting to vacuole"/>
    <property type="evidence" value="ECO:0007669"/>
    <property type="project" value="TreeGrafter"/>
</dbReference>
<keyword evidence="5 21" id="KW-0812">Transmembrane</keyword>
<keyword evidence="9 21" id="KW-1133">Transmembrane helix</keyword>
<evidence type="ECO:0000256" key="20">
    <source>
        <dbReference type="SAM" id="MobiDB-lite"/>
    </source>
</evidence>
<evidence type="ECO:0000313" key="25">
    <source>
        <dbReference type="Proteomes" id="UP000029964"/>
    </source>
</evidence>
<dbReference type="GO" id="GO:0006896">
    <property type="term" value="P:Golgi to vacuole transport"/>
    <property type="evidence" value="ECO:0007669"/>
    <property type="project" value="TreeGrafter"/>
</dbReference>
<feature type="region of interest" description="Disordered" evidence="20">
    <location>
        <begin position="1501"/>
        <end position="1522"/>
    </location>
</feature>
<feature type="region of interest" description="Disordered" evidence="20">
    <location>
        <begin position="672"/>
        <end position="701"/>
    </location>
</feature>
<keyword evidence="8" id="KW-0653">Protein transport</keyword>
<keyword evidence="13" id="KW-0325">Glycoprotein</keyword>
<keyword evidence="4" id="KW-0813">Transport</keyword>
<evidence type="ECO:0000256" key="2">
    <source>
        <dbReference type="ARBA" id="ARBA00004488"/>
    </source>
</evidence>
<dbReference type="Proteomes" id="UP000029964">
    <property type="component" value="Unassembled WGS sequence"/>
</dbReference>
<comment type="function">
    <text evidence="14">Functions as a sorting receptor in the Golgi compartment required for the intracellular sorting and delivery of soluble vacuolar proteins, like carboxypeptidase Y (CPY) and proteinase A. Executes multiple rounds of sorting by cycling between the late Golgi and a prevacuolar endosome-like compartment.</text>
</comment>
<feature type="domain" description="VPS10" evidence="23">
    <location>
        <begin position="750"/>
        <end position="1380"/>
    </location>
</feature>
<comment type="caution">
    <text evidence="24">The sequence shown here is derived from an EMBL/GenBank/DDBJ whole genome shotgun (WGS) entry which is preliminary data.</text>
</comment>
<evidence type="ECO:0000256" key="16">
    <source>
        <dbReference type="ARBA" id="ARBA00031354"/>
    </source>
</evidence>
<feature type="chain" id="PRO_5001815619" description="Vacuolar protein sorting/targeting protein 10" evidence="22">
    <location>
        <begin position="31"/>
        <end position="1522"/>
    </location>
</feature>
<dbReference type="InterPro" id="IPR015943">
    <property type="entry name" value="WD40/YVTN_repeat-like_dom_sf"/>
</dbReference>
<evidence type="ECO:0000256" key="5">
    <source>
        <dbReference type="ARBA" id="ARBA00022692"/>
    </source>
</evidence>
<dbReference type="HOGENOM" id="CLU_000700_0_0_1"/>
<dbReference type="Pfam" id="PF15901">
    <property type="entry name" value="Sortilin_C"/>
    <property type="match status" value="2"/>
</dbReference>
<dbReference type="Pfam" id="PF15902">
    <property type="entry name" value="Sortilin-Vps10"/>
    <property type="match status" value="2"/>
</dbReference>